<dbReference type="PANTHER" id="PTHR43537">
    <property type="entry name" value="TRANSCRIPTIONAL REGULATOR, GNTR FAMILY"/>
    <property type="match status" value="1"/>
</dbReference>
<name>A0A1H4TTP5_9PSEU</name>
<gene>
    <name evidence="6" type="ORF">SAMN04489727_4336</name>
</gene>
<accession>A0A1H4TTP5</accession>
<evidence type="ECO:0000256" key="1">
    <source>
        <dbReference type="ARBA" id="ARBA00023015"/>
    </source>
</evidence>
<dbReference type="EMBL" id="FNSO01000004">
    <property type="protein sequence ID" value="SEC59588.1"/>
    <property type="molecule type" value="Genomic_DNA"/>
</dbReference>
<dbReference type="InterPro" id="IPR036388">
    <property type="entry name" value="WH-like_DNA-bd_sf"/>
</dbReference>
<dbReference type="PRINTS" id="PR00035">
    <property type="entry name" value="HTHGNTR"/>
</dbReference>
<dbReference type="SUPFAM" id="SSF48008">
    <property type="entry name" value="GntR ligand-binding domain-like"/>
    <property type="match status" value="1"/>
</dbReference>
<keyword evidence="4" id="KW-0175">Coiled coil</keyword>
<keyword evidence="2 6" id="KW-0238">DNA-binding</keyword>
<dbReference type="AlphaFoldDB" id="A0A1H4TTP5"/>
<dbReference type="Gene3D" id="1.20.120.530">
    <property type="entry name" value="GntR ligand-binding domain-like"/>
    <property type="match status" value="1"/>
</dbReference>
<dbReference type="OrthoDB" id="4535513at2"/>
<evidence type="ECO:0000256" key="3">
    <source>
        <dbReference type="ARBA" id="ARBA00023163"/>
    </source>
</evidence>
<evidence type="ECO:0000256" key="2">
    <source>
        <dbReference type="ARBA" id="ARBA00023125"/>
    </source>
</evidence>
<dbReference type="Gene3D" id="1.10.10.10">
    <property type="entry name" value="Winged helix-like DNA-binding domain superfamily/Winged helix DNA-binding domain"/>
    <property type="match status" value="1"/>
</dbReference>
<dbReference type="SUPFAM" id="SSF46785">
    <property type="entry name" value="Winged helix' DNA-binding domain"/>
    <property type="match status" value="1"/>
</dbReference>
<dbReference type="SMART" id="SM00895">
    <property type="entry name" value="FCD"/>
    <property type="match status" value="1"/>
</dbReference>
<dbReference type="GO" id="GO:0003677">
    <property type="term" value="F:DNA binding"/>
    <property type="evidence" value="ECO:0007669"/>
    <property type="project" value="UniProtKB-KW"/>
</dbReference>
<dbReference type="Proteomes" id="UP000199622">
    <property type="component" value="Unassembled WGS sequence"/>
</dbReference>
<dbReference type="CDD" id="cd07377">
    <property type="entry name" value="WHTH_GntR"/>
    <property type="match status" value="1"/>
</dbReference>
<evidence type="ECO:0000313" key="6">
    <source>
        <dbReference type="EMBL" id="SEC59588.1"/>
    </source>
</evidence>
<feature type="domain" description="HTH gntR-type" evidence="5">
    <location>
        <begin position="16"/>
        <end position="86"/>
    </location>
</feature>
<sequence>MPPEDNRATAGPATDGRVFQRVVDHVQNSIAAGQLKPGDRLPSERELVEKFSIGRASVREALRVLESMGLVRSQPRDPRGPLVLPVSVGPVRRSVAMLTSAKAFGLAELVQFRMITDAAANLLAARRRTDAQLVRLERNMARMRQSMSRGYAEFGRADMEFHEIIAEAAGNQLVQIYGDVTREAIVKLIQQKIHDADDQTALMLQSVRHHRAVFTAISDRDGLLASRLARETLYAYYADHVDEADRAIMADLVLECGGRLPD</sequence>
<organism evidence="6 7">
    <name type="scientific">Amycolatopsis tolypomycina</name>
    <dbReference type="NCBI Taxonomy" id="208445"/>
    <lineage>
        <taxon>Bacteria</taxon>
        <taxon>Bacillati</taxon>
        <taxon>Actinomycetota</taxon>
        <taxon>Actinomycetes</taxon>
        <taxon>Pseudonocardiales</taxon>
        <taxon>Pseudonocardiaceae</taxon>
        <taxon>Amycolatopsis</taxon>
    </lineage>
</organism>
<evidence type="ECO:0000313" key="7">
    <source>
        <dbReference type="Proteomes" id="UP000199622"/>
    </source>
</evidence>
<dbReference type="RefSeq" id="WP_091310135.1">
    <property type="nucleotide sequence ID" value="NZ_FNSO01000004.1"/>
</dbReference>
<dbReference type="InterPro" id="IPR008920">
    <property type="entry name" value="TF_FadR/GntR_C"/>
</dbReference>
<dbReference type="STRING" id="208445.SAMN04489727_4336"/>
<keyword evidence="1" id="KW-0805">Transcription regulation</keyword>
<dbReference type="PANTHER" id="PTHR43537:SF5">
    <property type="entry name" value="UXU OPERON TRANSCRIPTIONAL REGULATOR"/>
    <property type="match status" value="1"/>
</dbReference>
<dbReference type="InterPro" id="IPR036390">
    <property type="entry name" value="WH_DNA-bd_sf"/>
</dbReference>
<protein>
    <submittedName>
        <fullName evidence="6">DNA-binding transcriptional regulator, FadR family</fullName>
    </submittedName>
</protein>
<evidence type="ECO:0000259" key="5">
    <source>
        <dbReference type="PROSITE" id="PS50949"/>
    </source>
</evidence>
<evidence type="ECO:0000256" key="4">
    <source>
        <dbReference type="SAM" id="Coils"/>
    </source>
</evidence>
<dbReference type="PROSITE" id="PS50949">
    <property type="entry name" value="HTH_GNTR"/>
    <property type="match status" value="1"/>
</dbReference>
<dbReference type="InterPro" id="IPR000524">
    <property type="entry name" value="Tscrpt_reg_HTH_GntR"/>
</dbReference>
<dbReference type="InterPro" id="IPR011711">
    <property type="entry name" value="GntR_C"/>
</dbReference>
<keyword evidence="3" id="KW-0804">Transcription</keyword>
<dbReference type="Pfam" id="PF00392">
    <property type="entry name" value="GntR"/>
    <property type="match status" value="1"/>
</dbReference>
<dbReference type="SMART" id="SM00345">
    <property type="entry name" value="HTH_GNTR"/>
    <property type="match status" value="1"/>
</dbReference>
<dbReference type="Pfam" id="PF07729">
    <property type="entry name" value="FCD"/>
    <property type="match status" value="1"/>
</dbReference>
<reference evidence="7" key="1">
    <citation type="submission" date="2016-10" db="EMBL/GenBank/DDBJ databases">
        <authorList>
            <person name="Varghese N."/>
            <person name="Submissions S."/>
        </authorList>
    </citation>
    <scope>NUCLEOTIDE SEQUENCE [LARGE SCALE GENOMIC DNA]</scope>
    <source>
        <strain evidence="7">DSM 44544</strain>
    </source>
</reference>
<feature type="coiled-coil region" evidence="4">
    <location>
        <begin position="119"/>
        <end position="146"/>
    </location>
</feature>
<proteinExistence type="predicted"/>
<dbReference type="GO" id="GO:0003700">
    <property type="term" value="F:DNA-binding transcription factor activity"/>
    <property type="evidence" value="ECO:0007669"/>
    <property type="project" value="InterPro"/>
</dbReference>
<keyword evidence="7" id="KW-1185">Reference proteome</keyword>